<comment type="caution">
    <text evidence="2">The sequence shown here is derived from an EMBL/GenBank/DDBJ whole genome shotgun (WGS) entry which is preliminary data.</text>
</comment>
<evidence type="ECO:0000259" key="1">
    <source>
        <dbReference type="Pfam" id="PF13521"/>
    </source>
</evidence>
<dbReference type="AlphaFoldDB" id="A0A6I2MU15"/>
<accession>A0A6I2MU15</accession>
<dbReference type="Proteomes" id="UP000443153">
    <property type="component" value="Unassembled WGS sequence"/>
</dbReference>
<reference evidence="2 3" key="1">
    <citation type="submission" date="2019-11" db="EMBL/GenBank/DDBJ databases">
        <title>Maribacter lutea sp. nov., a marine bacterium isolated from intertidal sand.</title>
        <authorList>
            <person name="Liu A."/>
        </authorList>
    </citation>
    <scope>NUCLEOTIDE SEQUENCE [LARGE SCALE GENOMIC DNA]</scope>
    <source>
        <strain evidence="2 3">RZ05</strain>
    </source>
</reference>
<feature type="domain" description="NadR/Ttd14 AAA" evidence="1">
    <location>
        <begin position="5"/>
        <end position="176"/>
    </location>
</feature>
<dbReference type="Gene3D" id="3.40.50.300">
    <property type="entry name" value="P-loop containing nucleotide triphosphate hydrolases"/>
    <property type="match status" value="1"/>
</dbReference>
<evidence type="ECO:0000313" key="2">
    <source>
        <dbReference type="EMBL" id="MRX64926.1"/>
    </source>
</evidence>
<gene>
    <name evidence="2" type="ORF">GJ691_12205</name>
</gene>
<dbReference type="Pfam" id="PF13521">
    <property type="entry name" value="AAA_28"/>
    <property type="match status" value="1"/>
</dbReference>
<dbReference type="InterPro" id="IPR027417">
    <property type="entry name" value="P-loop_NTPase"/>
</dbReference>
<dbReference type="InterPro" id="IPR038727">
    <property type="entry name" value="NadR/Ttd14_AAA_dom"/>
</dbReference>
<dbReference type="SUPFAM" id="SSF52540">
    <property type="entry name" value="P-loop containing nucleoside triphosphate hydrolases"/>
    <property type="match status" value="1"/>
</dbReference>
<dbReference type="OrthoDB" id="5638848at2"/>
<organism evidence="2 3">
    <name type="scientific">Maribacter luteus</name>
    <dbReference type="NCBI Taxonomy" id="2594478"/>
    <lineage>
        <taxon>Bacteria</taxon>
        <taxon>Pseudomonadati</taxon>
        <taxon>Bacteroidota</taxon>
        <taxon>Flavobacteriia</taxon>
        <taxon>Flavobacteriales</taxon>
        <taxon>Flavobacteriaceae</taxon>
        <taxon>Maribacter</taxon>
    </lineage>
</organism>
<dbReference type="RefSeq" id="WP_154367251.1">
    <property type="nucleotide sequence ID" value="NZ_CANMYZ010000003.1"/>
</dbReference>
<sequence>MKAKKIVITGGPSTGKTSVIEQLEKDGFHCLHEVIRDMTLEEKTQGQEMKMVSNPIVSVPDPKSFNLNILNARINQYHSALKSTREIVFFDRGIPDVLAYMDCFEQTYESDFSEPCRTLRYDHIFLMPPWKEIHVTDNERFESFEESLKIHDCLAKSYGNFSYDVTHVPKGSVKERVRFILDQINSI</sequence>
<name>A0A6I2MU15_9FLAO</name>
<keyword evidence="3" id="KW-1185">Reference proteome</keyword>
<evidence type="ECO:0000313" key="3">
    <source>
        <dbReference type="Proteomes" id="UP000443153"/>
    </source>
</evidence>
<proteinExistence type="predicted"/>
<dbReference type="EMBL" id="WKJH01000018">
    <property type="protein sequence ID" value="MRX64926.1"/>
    <property type="molecule type" value="Genomic_DNA"/>
</dbReference>
<protein>
    <submittedName>
        <fullName evidence="2">AAA family ATPase</fullName>
    </submittedName>
</protein>